<evidence type="ECO:0000313" key="18">
    <source>
        <dbReference type="Proteomes" id="UP001190700"/>
    </source>
</evidence>
<feature type="transmembrane region" description="Helical" evidence="15">
    <location>
        <begin position="270"/>
        <end position="292"/>
    </location>
</feature>
<evidence type="ECO:0000256" key="13">
    <source>
        <dbReference type="SAM" id="Coils"/>
    </source>
</evidence>
<keyword evidence="5 15" id="KW-0812">Transmembrane</keyword>
<comment type="subcellular location">
    <subcellularLocation>
        <location evidence="1">Membrane</location>
        <topology evidence="1">Multi-pass membrane protein</topology>
    </subcellularLocation>
</comment>
<feature type="transmembrane region" description="Helical" evidence="15">
    <location>
        <begin position="114"/>
        <end position="138"/>
    </location>
</feature>
<feature type="transmembrane region" description="Helical" evidence="15">
    <location>
        <begin position="145"/>
        <end position="164"/>
    </location>
</feature>
<evidence type="ECO:0000256" key="8">
    <source>
        <dbReference type="ARBA" id="ARBA00022989"/>
    </source>
</evidence>
<evidence type="ECO:0000256" key="6">
    <source>
        <dbReference type="ARBA" id="ARBA00022837"/>
    </source>
</evidence>
<dbReference type="InterPro" id="IPR005821">
    <property type="entry name" value="Ion_trans_dom"/>
</dbReference>
<keyword evidence="3" id="KW-0109">Calcium transport</keyword>
<dbReference type="GO" id="GO:0098703">
    <property type="term" value="P:calcium ion import across plasma membrane"/>
    <property type="evidence" value="ECO:0007669"/>
    <property type="project" value="TreeGrafter"/>
</dbReference>
<evidence type="ECO:0000256" key="7">
    <source>
        <dbReference type="ARBA" id="ARBA00022882"/>
    </source>
</evidence>
<keyword evidence="12" id="KW-0407">Ion channel</keyword>
<organism evidence="17 18">
    <name type="scientific">Cymbomonas tetramitiformis</name>
    <dbReference type="NCBI Taxonomy" id="36881"/>
    <lineage>
        <taxon>Eukaryota</taxon>
        <taxon>Viridiplantae</taxon>
        <taxon>Chlorophyta</taxon>
        <taxon>Pyramimonadophyceae</taxon>
        <taxon>Pyramimonadales</taxon>
        <taxon>Pyramimonadaceae</taxon>
        <taxon>Cymbomonas</taxon>
    </lineage>
</organism>
<feature type="coiled-coil region" evidence="13">
    <location>
        <begin position="318"/>
        <end position="378"/>
    </location>
</feature>
<dbReference type="EMBL" id="LGRX02000613">
    <property type="protein sequence ID" value="KAK3288080.1"/>
    <property type="molecule type" value="Genomic_DNA"/>
</dbReference>
<dbReference type="InterPro" id="IPR050599">
    <property type="entry name" value="VDCC_alpha-1_subunit"/>
</dbReference>
<dbReference type="PANTHER" id="PTHR45628:SF7">
    <property type="entry name" value="VOLTAGE-DEPENDENT CALCIUM CHANNEL TYPE A SUBUNIT ALPHA-1"/>
    <property type="match status" value="1"/>
</dbReference>
<proteinExistence type="predicted"/>
<keyword evidence="7" id="KW-0851">Voltage-gated channel</keyword>
<dbReference type="InterPro" id="IPR027359">
    <property type="entry name" value="Volt_channel_dom_sf"/>
</dbReference>
<reference evidence="17 18" key="1">
    <citation type="journal article" date="2015" name="Genome Biol. Evol.">
        <title>Comparative Genomics of a Bacterivorous Green Alga Reveals Evolutionary Causalities and Consequences of Phago-Mixotrophic Mode of Nutrition.</title>
        <authorList>
            <person name="Burns J.A."/>
            <person name="Paasch A."/>
            <person name="Narechania A."/>
            <person name="Kim E."/>
        </authorList>
    </citation>
    <scope>NUCLEOTIDE SEQUENCE [LARGE SCALE GENOMIC DNA]</scope>
    <source>
        <strain evidence="17 18">PLY_AMNH</strain>
    </source>
</reference>
<evidence type="ECO:0000256" key="11">
    <source>
        <dbReference type="ARBA" id="ARBA00023180"/>
    </source>
</evidence>
<feature type="domain" description="Ion transport" evidence="16">
    <location>
        <begin position="85"/>
        <end position="299"/>
    </location>
</feature>
<evidence type="ECO:0000313" key="17">
    <source>
        <dbReference type="EMBL" id="KAK3288080.1"/>
    </source>
</evidence>
<evidence type="ECO:0000256" key="15">
    <source>
        <dbReference type="SAM" id="Phobius"/>
    </source>
</evidence>
<evidence type="ECO:0000256" key="5">
    <source>
        <dbReference type="ARBA" id="ARBA00022692"/>
    </source>
</evidence>
<keyword evidence="8 15" id="KW-1133">Transmembrane helix</keyword>
<keyword evidence="6" id="KW-0106">Calcium</keyword>
<accession>A0AAE0LKE3</accession>
<gene>
    <name evidence="17" type="ORF">CYMTET_4434</name>
</gene>
<keyword evidence="4" id="KW-0107">Calcium channel</keyword>
<evidence type="ECO:0000256" key="14">
    <source>
        <dbReference type="SAM" id="MobiDB-lite"/>
    </source>
</evidence>
<dbReference type="Gene3D" id="1.20.120.350">
    <property type="entry name" value="Voltage-gated potassium channels. Chain C"/>
    <property type="match status" value="1"/>
</dbReference>
<evidence type="ECO:0000256" key="9">
    <source>
        <dbReference type="ARBA" id="ARBA00023065"/>
    </source>
</evidence>
<keyword evidence="18" id="KW-1185">Reference proteome</keyword>
<dbReference type="Pfam" id="PF00520">
    <property type="entry name" value="Ion_trans"/>
    <property type="match status" value="1"/>
</dbReference>
<keyword evidence="13" id="KW-0175">Coiled coil</keyword>
<keyword evidence="2" id="KW-0813">Transport</keyword>
<sequence>MAALVRSLKDVTRRKKRETSISEALADVDGDCEIEIEQTSAPPEEPVKPDEPQIQPAQPGGEGIIVENILYNQQLVRDLYDGKVCQISVAILIVINFVINAAEKQVDPGVGEDIFAALELAFTIIFCVELAFNMYAYWIKPFFSISWNIFDFLVVAVSVLSTTLDGLPGISTLRLLRAFRVFRLFKRLKSLQKILLGLEAAIPGCSNAFLILILVSSIYSILAVEFFSEIAPEFFKTFAGALFTMFQILTSDNWSEIAWPIVDVYPVSGIFFFTYIMIANVVLVNVVIAVILDEMAKTERANPAMADIQLSPEDLAAKQEQEMQIRQLELELEKSKKQLEEGMNPFYRTMLELLRETQSEVKTSMNEIRSNLQSLENEWVCNQFSSTEKRRNFDEDYLDSDDDLDDSDKDQSAGEDSGDSSDLDAL</sequence>
<name>A0AAE0LKE3_9CHLO</name>
<dbReference type="Gene3D" id="1.10.287.70">
    <property type="match status" value="1"/>
</dbReference>
<evidence type="ECO:0000259" key="16">
    <source>
        <dbReference type="Pfam" id="PF00520"/>
    </source>
</evidence>
<dbReference type="PANTHER" id="PTHR45628">
    <property type="entry name" value="VOLTAGE-DEPENDENT CALCIUM CHANNEL TYPE A SUBUNIT ALPHA-1"/>
    <property type="match status" value="1"/>
</dbReference>
<keyword evidence="9" id="KW-0406">Ion transport</keyword>
<dbReference type="GO" id="GO:0005891">
    <property type="term" value="C:voltage-gated calcium channel complex"/>
    <property type="evidence" value="ECO:0007669"/>
    <property type="project" value="TreeGrafter"/>
</dbReference>
<feature type="region of interest" description="Disordered" evidence="14">
    <location>
        <begin position="390"/>
        <end position="426"/>
    </location>
</feature>
<evidence type="ECO:0000256" key="4">
    <source>
        <dbReference type="ARBA" id="ARBA00022673"/>
    </source>
</evidence>
<evidence type="ECO:0000256" key="1">
    <source>
        <dbReference type="ARBA" id="ARBA00004141"/>
    </source>
</evidence>
<feature type="region of interest" description="Disordered" evidence="14">
    <location>
        <begin position="1"/>
        <end position="22"/>
    </location>
</feature>
<comment type="caution">
    <text evidence="17">The sequence shown here is derived from an EMBL/GenBank/DDBJ whole genome shotgun (WGS) entry which is preliminary data.</text>
</comment>
<feature type="compositionally biased region" description="Acidic residues" evidence="14">
    <location>
        <begin position="395"/>
        <end position="408"/>
    </location>
</feature>
<feature type="transmembrane region" description="Helical" evidence="15">
    <location>
        <begin position="200"/>
        <end position="222"/>
    </location>
</feature>
<dbReference type="SUPFAM" id="SSF81324">
    <property type="entry name" value="Voltage-gated potassium channels"/>
    <property type="match status" value="1"/>
</dbReference>
<evidence type="ECO:0000256" key="10">
    <source>
        <dbReference type="ARBA" id="ARBA00023136"/>
    </source>
</evidence>
<keyword evidence="10 15" id="KW-0472">Membrane</keyword>
<dbReference type="Proteomes" id="UP001190700">
    <property type="component" value="Unassembled WGS sequence"/>
</dbReference>
<keyword evidence="11" id="KW-0325">Glycoprotein</keyword>
<dbReference type="AlphaFoldDB" id="A0AAE0LKE3"/>
<evidence type="ECO:0000256" key="12">
    <source>
        <dbReference type="ARBA" id="ARBA00023303"/>
    </source>
</evidence>
<feature type="compositionally biased region" description="Acidic residues" evidence="14">
    <location>
        <begin position="416"/>
        <end position="426"/>
    </location>
</feature>
<evidence type="ECO:0000256" key="2">
    <source>
        <dbReference type="ARBA" id="ARBA00022448"/>
    </source>
</evidence>
<evidence type="ECO:0000256" key="3">
    <source>
        <dbReference type="ARBA" id="ARBA00022568"/>
    </source>
</evidence>
<protein>
    <recommendedName>
        <fullName evidence="16">Ion transport domain-containing protein</fullName>
    </recommendedName>
</protein>
<dbReference type="GO" id="GO:0008331">
    <property type="term" value="F:high voltage-gated calcium channel activity"/>
    <property type="evidence" value="ECO:0007669"/>
    <property type="project" value="TreeGrafter"/>
</dbReference>